<keyword evidence="3 5" id="KW-0378">Hydrolase</keyword>
<dbReference type="PROSITE" id="PS00138">
    <property type="entry name" value="SUBTILASE_SER"/>
    <property type="match status" value="1"/>
</dbReference>
<feature type="compositionally biased region" description="Low complexity" evidence="7">
    <location>
        <begin position="31"/>
        <end position="48"/>
    </location>
</feature>
<dbReference type="RefSeq" id="WP_202055264.1">
    <property type="nucleotide sequence ID" value="NZ_JAEQMY010000001.1"/>
</dbReference>
<name>A0A936Z6Q0_9HYPH</name>
<evidence type="ECO:0000256" key="6">
    <source>
        <dbReference type="RuleBase" id="RU003355"/>
    </source>
</evidence>
<dbReference type="SUPFAM" id="SSF52743">
    <property type="entry name" value="Subtilisin-like"/>
    <property type="match status" value="1"/>
</dbReference>
<dbReference type="EMBL" id="JAEQMY010000001">
    <property type="protein sequence ID" value="MBL0402592.1"/>
    <property type="molecule type" value="Genomic_DNA"/>
</dbReference>
<dbReference type="Gene3D" id="3.40.50.200">
    <property type="entry name" value="Peptidase S8/S53 domain"/>
    <property type="match status" value="1"/>
</dbReference>
<feature type="active site" description="Charge relay system" evidence="5">
    <location>
        <position position="198"/>
    </location>
</feature>
<dbReference type="InterPro" id="IPR036852">
    <property type="entry name" value="Peptidase_S8/S53_dom_sf"/>
</dbReference>
<reference evidence="9" key="1">
    <citation type="submission" date="2021-01" db="EMBL/GenBank/DDBJ databases">
        <title>Microvirga sp.</title>
        <authorList>
            <person name="Kim M.K."/>
        </authorList>
    </citation>
    <scope>NUCLEOTIDE SEQUENCE</scope>
    <source>
        <strain evidence="9">5420S-16</strain>
    </source>
</reference>
<evidence type="ECO:0000256" key="3">
    <source>
        <dbReference type="ARBA" id="ARBA00022801"/>
    </source>
</evidence>
<dbReference type="Proteomes" id="UP000605848">
    <property type="component" value="Unassembled WGS sequence"/>
</dbReference>
<dbReference type="PRINTS" id="PR00723">
    <property type="entry name" value="SUBTILISIN"/>
</dbReference>
<dbReference type="GO" id="GO:0006508">
    <property type="term" value="P:proteolysis"/>
    <property type="evidence" value="ECO:0007669"/>
    <property type="project" value="UniProtKB-KW"/>
</dbReference>
<evidence type="ECO:0000256" key="5">
    <source>
        <dbReference type="PROSITE-ProRule" id="PRU01240"/>
    </source>
</evidence>
<dbReference type="CDD" id="cd05561">
    <property type="entry name" value="Peptidases_S8_4"/>
    <property type="match status" value="1"/>
</dbReference>
<dbReference type="AlphaFoldDB" id="A0A936Z6Q0"/>
<dbReference type="InterPro" id="IPR023827">
    <property type="entry name" value="Peptidase_S8_Asp-AS"/>
</dbReference>
<dbReference type="InterPro" id="IPR015500">
    <property type="entry name" value="Peptidase_S8_subtilisin-rel"/>
</dbReference>
<proteinExistence type="inferred from homology"/>
<evidence type="ECO:0000256" key="2">
    <source>
        <dbReference type="ARBA" id="ARBA00022670"/>
    </source>
</evidence>
<evidence type="ECO:0000259" key="8">
    <source>
        <dbReference type="Pfam" id="PF00082"/>
    </source>
</evidence>
<comment type="similarity">
    <text evidence="1 5 6">Belongs to the peptidase S8 family.</text>
</comment>
<feature type="active site" description="Charge relay system" evidence="5">
    <location>
        <position position="386"/>
    </location>
</feature>
<dbReference type="PROSITE" id="PS00136">
    <property type="entry name" value="SUBTILASE_ASP"/>
    <property type="match status" value="1"/>
</dbReference>
<dbReference type="PROSITE" id="PS51892">
    <property type="entry name" value="SUBTILASE"/>
    <property type="match status" value="1"/>
</dbReference>
<keyword evidence="10" id="KW-1185">Reference proteome</keyword>
<feature type="domain" description="Peptidase S8/S53" evidence="8">
    <location>
        <begin position="193"/>
        <end position="434"/>
    </location>
</feature>
<gene>
    <name evidence="9" type="ORF">JKG68_01265</name>
</gene>
<dbReference type="PANTHER" id="PTHR43806">
    <property type="entry name" value="PEPTIDASE S8"/>
    <property type="match status" value="1"/>
</dbReference>
<sequence>MAAPIDAAVTAVTRRNATRAKANPLGVGSKQAVSRASQRGRAQAQASRTDANRKGVAKTNLKLPSGSTNPSSRPKVNTAAIEQSLPKPRQAQRSIVAVGLSPDDLARLSAQGFRTELRTKGTIANVVRLVAPRGMSLAQAQRAVRVVDAAAATDFDHFYYTDEGPSCTGPGCEAVSLVGWKPPSPDQCGPLPAIGLIDTGIDREHEALRGQPIEVLPSPRARGTPSKPDHGTAVAALLSGRSGSSAPGLLPGAKILAVDAFYRDGGTADRTDVTSLVLALEALADRNVRVVNMSLSGPPNEVLKNAIASAQAKGMIIVAAAGNNGAGAEPSYPAAYPGVIAVTAVNRQLDVYNRATRGEYVDLAAPGVDLWVAAPGGGGTTRSGTSYAVPFVSAAAAVLRASNATLDASSLEAVLENGTLDLGKPGRDTTFGYGLLQTASLCQPDQDELTIRSASGLKHEAP</sequence>
<evidence type="ECO:0000313" key="9">
    <source>
        <dbReference type="EMBL" id="MBL0402592.1"/>
    </source>
</evidence>
<protein>
    <submittedName>
        <fullName evidence="9">S8 family serine peptidase</fullName>
    </submittedName>
</protein>
<dbReference type="InterPro" id="IPR050131">
    <property type="entry name" value="Peptidase_S8_subtilisin-like"/>
</dbReference>
<dbReference type="InterPro" id="IPR000209">
    <property type="entry name" value="Peptidase_S8/S53_dom"/>
</dbReference>
<dbReference type="InterPro" id="IPR023828">
    <property type="entry name" value="Peptidase_S8_Ser-AS"/>
</dbReference>
<feature type="compositionally biased region" description="Polar residues" evidence="7">
    <location>
        <begin position="65"/>
        <end position="75"/>
    </location>
</feature>
<dbReference type="Pfam" id="PF00082">
    <property type="entry name" value="Peptidase_S8"/>
    <property type="match status" value="1"/>
</dbReference>
<feature type="region of interest" description="Disordered" evidence="7">
    <location>
        <begin position="21"/>
        <end position="88"/>
    </location>
</feature>
<evidence type="ECO:0000256" key="1">
    <source>
        <dbReference type="ARBA" id="ARBA00011073"/>
    </source>
</evidence>
<keyword evidence="2 5" id="KW-0645">Protease</keyword>
<keyword evidence="4 5" id="KW-0720">Serine protease</keyword>
<comment type="caution">
    <text evidence="9">The sequence shown here is derived from an EMBL/GenBank/DDBJ whole genome shotgun (WGS) entry which is preliminary data.</text>
</comment>
<accession>A0A936Z6Q0</accession>
<evidence type="ECO:0000313" key="10">
    <source>
        <dbReference type="Proteomes" id="UP000605848"/>
    </source>
</evidence>
<feature type="active site" description="Charge relay system" evidence="5">
    <location>
        <position position="230"/>
    </location>
</feature>
<dbReference type="PANTHER" id="PTHR43806:SF11">
    <property type="entry name" value="CEREVISIN-RELATED"/>
    <property type="match status" value="1"/>
</dbReference>
<evidence type="ECO:0000256" key="4">
    <source>
        <dbReference type="ARBA" id="ARBA00022825"/>
    </source>
</evidence>
<evidence type="ECO:0000256" key="7">
    <source>
        <dbReference type="SAM" id="MobiDB-lite"/>
    </source>
</evidence>
<dbReference type="GO" id="GO:0004252">
    <property type="term" value="F:serine-type endopeptidase activity"/>
    <property type="evidence" value="ECO:0007669"/>
    <property type="project" value="UniProtKB-UniRule"/>
</dbReference>
<organism evidence="9 10">
    <name type="scientific">Microvirga aerilata</name>
    <dbReference type="NCBI Taxonomy" id="670292"/>
    <lineage>
        <taxon>Bacteria</taxon>
        <taxon>Pseudomonadati</taxon>
        <taxon>Pseudomonadota</taxon>
        <taxon>Alphaproteobacteria</taxon>
        <taxon>Hyphomicrobiales</taxon>
        <taxon>Methylobacteriaceae</taxon>
        <taxon>Microvirga</taxon>
    </lineage>
</organism>